<dbReference type="HOGENOM" id="CLU_2053103_0_0_1"/>
<dbReference type="Proteomes" id="UP000002051">
    <property type="component" value="Chromosome 2"/>
</dbReference>
<reference evidence="1 3" key="2">
    <citation type="journal article" date="2014" name="BMC Genomics">
        <title>An improved genome release (version Mt4.0) for the model legume Medicago truncatula.</title>
        <authorList>
            <person name="Tang H."/>
            <person name="Krishnakumar V."/>
            <person name="Bidwell S."/>
            <person name="Rosen B."/>
            <person name="Chan A."/>
            <person name="Zhou S."/>
            <person name="Gentzbittel L."/>
            <person name="Childs K.L."/>
            <person name="Yandell M."/>
            <person name="Gundlach H."/>
            <person name="Mayer K.F."/>
            <person name="Schwartz D.C."/>
            <person name="Town C.D."/>
        </authorList>
    </citation>
    <scope>GENOME REANNOTATION</scope>
    <source>
        <strain evidence="1">A17</strain>
        <strain evidence="2 3">cv. Jemalong A17</strain>
    </source>
</reference>
<keyword evidence="3" id="KW-1185">Reference proteome</keyword>
<dbReference type="AlphaFoldDB" id="A0A072V892"/>
<accession>A0A072V892</accession>
<evidence type="ECO:0000313" key="2">
    <source>
        <dbReference type="EnsemblPlants" id="KEH38052"/>
    </source>
</evidence>
<evidence type="ECO:0000313" key="3">
    <source>
        <dbReference type="Proteomes" id="UP000002051"/>
    </source>
</evidence>
<sequence>MSLGLGQTASLEPVVEAAVDVGVRALVGTTTDFCEASSEATKFYFQEPPLSGIITCTNNQDYSWNDTLIISPSYLDVLPSLGNGLISPLTFRKKKEEGSEEVDEKRKIGLMEMMDNYGEF</sequence>
<proteinExistence type="predicted"/>
<reference evidence="1 3" key="1">
    <citation type="journal article" date="2011" name="Nature">
        <title>The Medicago genome provides insight into the evolution of rhizobial symbioses.</title>
        <authorList>
            <person name="Young N.D."/>
            <person name="Debelle F."/>
            <person name="Oldroyd G.E."/>
            <person name="Geurts R."/>
            <person name="Cannon S.B."/>
            <person name="Udvardi M.K."/>
            <person name="Benedito V.A."/>
            <person name="Mayer K.F."/>
            <person name="Gouzy J."/>
            <person name="Schoof H."/>
            <person name="Van de Peer Y."/>
            <person name="Proost S."/>
            <person name="Cook D.R."/>
            <person name="Meyers B.C."/>
            <person name="Spannagl M."/>
            <person name="Cheung F."/>
            <person name="De Mita S."/>
            <person name="Krishnakumar V."/>
            <person name="Gundlach H."/>
            <person name="Zhou S."/>
            <person name="Mudge J."/>
            <person name="Bharti A.K."/>
            <person name="Murray J.D."/>
            <person name="Naoumkina M.A."/>
            <person name="Rosen B."/>
            <person name="Silverstein K.A."/>
            <person name="Tang H."/>
            <person name="Rombauts S."/>
            <person name="Zhao P.X."/>
            <person name="Zhou P."/>
            <person name="Barbe V."/>
            <person name="Bardou P."/>
            <person name="Bechner M."/>
            <person name="Bellec A."/>
            <person name="Berger A."/>
            <person name="Berges H."/>
            <person name="Bidwell S."/>
            <person name="Bisseling T."/>
            <person name="Choisne N."/>
            <person name="Couloux A."/>
            <person name="Denny R."/>
            <person name="Deshpande S."/>
            <person name="Dai X."/>
            <person name="Doyle J.J."/>
            <person name="Dudez A.M."/>
            <person name="Farmer A.D."/>
            <person name="Fouteau S."/>
            <person name="Franken C."/>
            <person name="Gibelin C."/>
            <person name="Gish J."/>
            <person name="Goldstein S."/>
            <person name="Gonzalez A.J."/>
            <person name="Green P.J."/>
            <person name="Hallab A."/>
            <person name="Hartog M."/>
            <person name="Hua A."/>
            <person name="Humphray S.J."/>
            <person name="Jeong D.H."/>
            <person name="Jing Y."/>
            <person name="Jocker A."/>
            <person name="Kenton S.M."/>
            <person name="Kim D.J."/>
            <person name="Klee K."/>
            <person name="Lai H."/>
            <person name="Lang C."/>
            <person name="Lin S."/>
            <person name="Macmil S.L."/>
            <person name="Magdelenat G."/>
            <person name="Matthews L."/>
            <person name="McCorrison J."/>
            <person name="Monaghan E.L."/>
            <person name="Mun J.H."/>
            <person name="Najar F.Z."/>
            <person name="Nicholson C."/>
            <person name="Noirot C."/>
            <person name="O'Bleness M."/>
            <person name="Paule C.R."/>
            <person name="Poulain J."/>
            <person name="Prion F."/>
            <person name="Qin B."/>
            <person name="Qu C."/>
            <person name="Retzel E.F."/>
            <person name="Riddle C."/>
            <person name="Sallet E."/>
            <person name="Samain S."/>
            <person name="Samson N."/>
            <person name="Sanders I."/>
            <person name="Saurat O."/>
            <person name="Scarpelli C."/>
            <person name="Schiex T."/>
            <person name="Segurens B."/>
            <person name="Severin A.J."/>
            <person name="Sherrier D.J."/>
            <person name="Shi R."/>
            <person name="Sims S."/>
            <person name="Singer S.R."/>
            <person name="Sinharoy S."/>
            <person name="Sterck L."/>
            <person name="Viollet A."/>
            <person name="Wang B.B."/>
            <person name="Wang K."/>
            <person name="Wang M."/>
            <person name="Wang X."/>
            <person name="Warfsmann J."/>
            <person name="Weissenbach J."/>
            <person name="White D.D."/>
            <person name="White J.D."/>
            <person name="Wiley G.B."/>
            <person name="Wincker P."/>
            <person name="Xing Y."/>
            <person name="Yang L."/>
            <person name="Yao Z."/>
            <person name="Ying F."/>
            <person name="Zhai J."/>
            <person name="Zhou L."/>
            <person name="Zuber A."/>
            <person name="Denarie J."/>
            <person name="Dixon R.A."/>
            <person name="May G.D."/>
            <person name="Schwartz D.C."/>
            <person name="Rogers J."/>
            <person name="Quetier F."/>
            <person name="Town C.D."/>
            <person name="Roe B.A."/>
        </authorList>
    </citation>
    <scope>NUCLEOTIDE SEQUENCE [LARGE SCALE GENOMIC DNA]</scope>
    <source>
        <strain evidence="1">A17</strain>
        <strain evidence="2 3">cv. Jemalong A17</strain>
    </source>
</reference>
<dbReference type="EnsemblPlants" id="KEH38052">
    <property type="protein sequence ID" value="KEH38052"/>
    <property type="gene ID" value="MTR_2g059933"/>
</dbReference>
<reference evidence="2" key="3">
    <citation type="submission" date="2015-04" db="UniProtKB">
        <authorList>
            <consortium name="EnsemblPlants"/>
        </authorList>
    </citation>
    <scope>IDENTIFICATION</scope>
    <source>
        <strain evidence="2">cv. Jemalong A17</strain>
    </source>
</reference>
<dbReference type="EMBL" id="CM001218">
    <property type="protein sequence ID" value="KEH38052.1"/>
    <property type="molecule type" value="Genomic_DNA"/>
</dbReference>
<organism evidence="1 3">
    <name type="scientific">Medicago truncatula</name>
    <name type="common">Barrel medic</name>
    <name type="synonym">Medicago tribuloides</name>
    <dbReference type="NCBI Taxonomy" id="3880"/>
    <lineage>
        <taxon>Eukaryota</taxon>
        <taxon>Viridiplantae</taxon>
        <taxon>Streptophyta</taxon>
        <taxon>Embryophyta</taxon>
        <taxon>Tracheophyta</taxon>
        <taxon>Spermatophyta</taxon>
        <taxon>Magnoliopsida</taxon>
        <taxon>eudicotyledons</taxon>
        <taxon>Gunneridae</taxon>
        <taxon>Pentapetalae</taxon>
        <taxon>rosids</taxon>
        <taxon>fabids</taxon>
        <taxon>Fabales</taxon>
        <taxon>Fabaceae</taxon>
        <taxon>Papilionoideae</taxon>
        <taxon>50 kb inversion clade</taxon>
        <taxon>NPAAA clade</taxon>
        <taxon>Hologalegina</taxon>
        <taxon>IRL clade</taxon>
        <taxon>Trifolieae</taxon>
        <taxon>Medicago</taxon>
    </lineage>
</organism>
<evidence type="ECO:0000313" key="1">
    <source>
        <dbReference type="EMBL" id="KEH38052.1"/>
    </source>
</evidence>
<gene>
    <name evidence="1" type="ordered locus">MTR_2g059933</name>
</gene>
<name>A0A072V892_MEDTR</name>
<protein>
    <submittedName>
        <fullName evidence="1 2">Uncharacterized protein</fullName>
    </submittedName>
</protein>